<feature type="non-terminal residue" evidence="1">
    <location>
        <position position="111"/>
    </location>
</feature>
<dbReference type="EMBL" id="JXLN01000988">
    <property type="protein sequence ID" value="KPM02114.1"/>
    <property type="molecule type" value="Genomic_DNA"/>
</dbReference>
<evidence type="ECO:0000313" key="1">
    <source>
        <dbReference type="EMBL" id="KPM02114.1"/>
    </source>
</evidence>
<organism evidence="1 2">
    <name type="scientific">Sarcoptes scabiei</name>
    <name type="common">Itch mite</name>
    <name type="synonym">Acarus scabiei</name>
    <dbReference type="NCBI Taxonomy" id="52283"/>
    <lineage>
        <taxon>Eukaryota</taxon>
        <taxon>Metazoa</taxon>
        <taxon>Ecdysozoa</taxon>
        <taxon>Arthropoda</taxon>
        <taxon>Chelicerata</taxon>
        <taxon>Arachnida</taxon>
        <taxon>Acari</taxon>
        <taxon>Acariformes</taxon>
        <taxon>Sarcoptiformes</taxon>
        <taxon>Astigmata</taxon>
        <taxon>Psoroptidia</taxon>
        <taxon>Sarcoptoidea</taxon>
        <taxon>Sarcoptidae</taxon>
        <taxon>Sarcoptinae</taxon>
        <taxon>Sarcoptes</taxon>
    </lineage>
</organism>
<accession>A0A131ZTT1</accession>
<reference evidence="1 2" key="1">
    <citation type="journal article" date="2015" name="Parasit. Vectors">
        <title>Draft genome of the scabies mite.</title>
        <authorList>
            <person name="Rider S.D.Jr."/>
            <person name="Morgan M.S."/>
            <person name="Arlian L.G."/>
        </authorList>
    </citation>
    <scope>NUCLEOTIDE SEQUENCE [LARGE SCALE GENOMIC DNA]</scope>
    <source>
        <strain evidence="1">Arlian Lab</strain>
    </source>
</reference>
<comment type="caution">
    <text evidence="1">The sequence shown here is derived from an EMBL/GenBank/DDBJ whole genome shotgun (WGS) entry which is preliminary data.</text>
</comment>
<proteinExistence type="predicted"/>
<dbReference type="Proteomes" id="UP000616769">
    <property type="component" value="Unassembled WGS sequence"/>
</dbReference>
<protein>
    <submittedName>
        <fullName evidence="1">Uncharacterized protein</fullName>
    </submittedName>
</protein>
<sequence length="111" mass="10896">MAPAIIAALAVTLIPPAVIATAAWIIGSLAVSAPLWIPLTVTATVLTVIAFALSNPLLPVVFPPALVALPFAFAIGAVGAVLAGVDVAVIAGALGLGLVTIWPAVFALTVP</sequence>
<gene>
    <name evidence="1" type="ORF">QR98_0005200</name>
</gene>
<name>A0A131ZTT1_SARSC</name>
<dbReference type="VEuPathDB" id="VectorBase:SSCA002820"/>
<evidence type="ECO:0000313" key="2">
    <source>
        <dbReference type="Proteomes" id="UP000616769"/>
    </source>
</evidence>
<dbReference type="AlphaFoldDB" id="A0A131ZTT1"/>